<feature type="non-terminal residue" evidence="2">
    <location>
        <position position="1"/>
    </location>
</feature>
<gene>
    <name evidence="2" type="ORF">KI387_026839</name>
</gene>
<sequence>PNGQLNEVGHPNMSLMDVPSHSPPSMNACGEDKGVLDKERDEKLSVVPNSEIMRFGKVGGSPRYDSSCFISPSILSSDGYDYEHDREMDKRCNMEYIGYIFVGTLSLNIWVHEEHDGKGKRVINTLPNEGDPNDKLVGP</sequence>
<dbReference type="Proteomes" id="UP000824469">
    <property type="component" value="Unassembled WGS sequence"/>
</dbReference>
<comment type="caution">
    <text evidence="2">The sequence shown here is derived from an EMBL/GenBank/DDBJ whole genome shotgun (WGS) entry which is preliminary data.</text>
</comment>
<organism evidence="2 3">
    <name type="scientific">Taxus chinensis</name>
    <name type="common">Chinese yew</name>
    <name type="synonym">Taxus wallichiana var. chinensis</name>
    <dbReference type="NCBI Taxonomy" id="29808"/>
    <lineage>
        <taxon>Eukaryota</taxon>
        <taxon>Viridiplantae</taxon>
        <taxon>Streptophyta</taxon>
        <taxon>Embryophyta</taxon>
        <taxon>Tracheophyta</taxon>
        <taxon>Spermatophyta</taxon>
        <taxon>Pinopsida</taxon>
        <taxon>Pinidae</taxon>
        <taxon>Conifers II</taxon>
        <taxon>Cupressales</taxon>
        <taxon>Taxaceae</taxon>
        <taxon>Taxus</taxon>
    </lineage>
</organism>
<feature type="region of interest" description="Disordered" evidence="1">
    <location>
        <begin position="1"/>
        <end position="32"/>
    </location>
</feature>
<dbReference type="AlphaFoldDB" id="A0AA38FZA6"/>
<accession>A0AA38FZA6</accession>
<evidence type="ECO:0000256" key="1">
    <source>
        <dbReference type="SAM" id="MobiDB-lite"/>
    </source>
</evidence>
<evidence type="ECO:0000313" key="2">
    <source>
        <dbReference type="EMBL" id="KAH9311804.1"/>
    </source>
</evidence>
<proteinExistence type="predicted"/>
<keyword evidence="3" id="KW-1185">Reference proteome</keyword>
<evidence type="ECO:0000313" key="3">
    <source>
        <dbReference type="Proteomes" id="UP000824469"/>
    </source>
</evidence>
<name>A0AA38FZA6_TAXCH</name>
<dbReference type="EMBL" id="JAHRHJ020000006">
    <property type="protein sequence ID" value="KAH9311804.1"/>
    <property type="molecule type" value="Genomic_DNA"/>
</dbReference>
<protein>
    <submittedName>
        <fullName evidence="2">Uncharacterized protein</fullName>
    </submittedName>
</protein>
<reference evidence="2 3" key="1">
    <citation type="journal article" date="2021" name="Nat. Plants">
        <title>The Taxus genome provides insights into paclitaxel biosynthesis.</title>
        <authorList>
            <person name="Xiong X."/>
            <person name="Gou J."/>
            <person name="Liao Q."/>
            <person name="Li Y."/>
            <person name="Zhou Q."/>
            <person name="Bi G."/>
            <person name="Li C."/>
            <person name="Du R."/>
            <person name="Wang X."/>
            <person name="Sun T."/>
            <person name="Guo L."/>
            <person name="Liang H."/>
            <person name="Lu P."/>
            <person name="Wu Y."/>
            <person name="Zhang Z."/>
            <person name="Ro D.K."/>
            <person name="Shang Y."/>
            <person name="Huang S."/>
            <person name="Yan J."/>
        </authorList>
    </citation>
    <scope>NUCLEOTIDE SEQUENCE [LARGE SCALE GENOMIC DNA]</scope>
    <source>
        <strain evidence="2">Ta-2019</strain>
    </source>
</reference>